<dbReference type="AlphaFoldDB" id="A0A1Y1Y748"/>
<keyword evidence="6" id="KW-0131">Cell cycle</keyword>
<dbReference type="GO" id="GO:0005634">
    <property type="term" value="C:nucleus"/>
    <property type="evidence" value="ECO:0007669"/>
    <property type="project" value="UniProtKB-SubCell"/>
</dbReference>
<keyword evidence="5" id="KW-0539">Nucleus</keyword>
<dbReference type="InterPro" id="IPR049318">
    <property type="entry name" value="GCIP_C"/>
</dbReference>
<dbReference type="InterPro" id="IPR049317">
    <property type="entry name" value="GCIP-like_N"/>
</dbReference>
<proteinExistence type="inferred from homology"/>
<dbReference type="FunCoup" id="A0A1Y1Y748">
    <property type="interactions" value="424"/>
</dbReference>
<evidence type="ECO:0000256" key="5">
    <source>
        <dbReference type="ARBA" id="ARBA00023242"/>
    </source>
</evidence>
<dbReference type="STRING" id="1314790.A0A1Y1Y748"/>
<dbReference type="Pfam" id="PF13324">
    <property type="entry name" value="GCIP_N"/>
    <property type="match status" value="1"/>
</dbReference>
<evidence type="ECO:0000256" key="6">
    <source>
        <dbReference type="ARBA" id="ARBA00023306"/>
    </source>
</evidence>
<evidence type="ECO:0000259" key="7">
    <source>
        <dbReference type="Pfam" id="PF13324"/>
    </source>
</evidence>
<protein>
    <submittedName>
        <fullName evidence="9">Uncharacterized protein</fullName>
    </submittedName>
</protein>
<comment type="similarity">
    <text evidence="3">Belongs to the CCNDBP1 family.</text>
</comment>
<accession>A0A1Y1Y748</accession>
<dbReference type="OrthoDB" id="41588at2759"/>
<dbReference type="Gene3D" id="1.20.1420.10">
    <property type="entry name" value="Talin, central domain"/>
    <property type="match status" value="1"/>
</dbReference>
<evidence type="ECO:0000256" key="2">
    <source>
        <dbReference type="ARBA" id="ARBA00004496"/>
    </source>
</evidence>
<name>A0A1Y1Y748_9FUNG</name>
<dbReference type="Gene3D" id="1.20.1410.10">
    <property type="entry name" value="I/LWEQ domain"/>
    <property type="match status" value="1"/>
</dbReference>
<gene>
    <name evidence="9" type="ORF">K493DRAFT_315779</name>
</gene>
<dbReference type="EMBL" id="MCFE01000221">
    <property type="protein sequence ID" value="ORX93840.1"/>
    <property type="molecule type" value="Genomic_DNA"/>
</dbReference>
<evidence type="ECO:0000256" key="3">
    <source>
        <dbReference type="ARBA" id="ARBA00008940"/>
    </source>
</evidence>
<comment type="caution">
    <text evidence="9">The sequence shown here is derived from an EMBL/GenBank/DDBJ whole genome shotgun (WGS) entry which is preliminary data.</text>
</comment>
<sequence>MANSKQEELQVELRKLVDSTIEVSHNLFFDYDKVVNGEDSENTARYTSPDTLEALGKLLSHDATKLSLACKPPVDDAAPGIKVCQSLAENTAKLVAHASQPILETSTGKEVSFEGLGGKTLASEVQAVVQKILSSVASLANSFLDSPVQLEAEASQHGFLVSSGKLWESCDMIPKLSHNNRDAVKKRWKELEELLLDVANEFSEMISNTDDDEEGEDEGEEFDDGWGEILGDVKFSKSEKQIAQNFHSLLAPTRLLYRKVLKRGIEECPLKTQEQVNWLDTVLDVGKATLEQADEIGSALWEHQPEQSIISRISDFNGKISELINVATMYVESEEHTQWYAKLSEKYAKTFETVLNSNSPR</sequence>
<dbReference type="InterPro" id="IPR026907">
    <property type="entry name" value="GCIP-like"/>
</dbReference>
<comment type="subcellular location">
    <subcellularLocation>
        <location evidence="2">Cytoplasm</location>
    </subcellularLocation>
    <subcellularLocation>
        <location evidence="1">Nucleus</location>
    </subcellularLocation>
</comment>
<feature type="domain" description="Cyclin-D1-binding protein 1-like N-terminal" evidence="7">
    <location>
        <begin position="52"/>
        <end position="207"/>
    </location>
</feature>
<reference evidence="9 10" key="1">
    <citation type="submission" date="2016-07" db="EMBL/GenBank/DDBJ databases">
        <title>Pervasive Adenine N6-methylation of Active Genes in Fungi.</title>
        <authorList>
            <consortium name="DOE Joint Genome Institute"/>
            <person name="Mondo S.J."/>
            <person name="Dannebaum R.O."/>
            <person name="Kuo R.C."/>
            <person name="Labutti K."/>
            <person name="Haridas S."/>
            <person name="Kuo A."/>
            <person name="Salamov A."/>
            <person name="Ahrendt S.R."/>
            <person name="Lipzen A."/>
            <person name="Sullivan W."/>
            <person name="Andreopoulos W.B."/>
            <person name="Clum A."/>
            <person name="Lindquist E."/>
            <person name="Daum C."/>
            <person name="Ramamoorthy G.K."/>
            <person name="Gryganskyi A."/>
            <person name="Culley D."/>
            <person name="Magnuson J.K."/>
            <person name="James T.Y."/>
            <person name="O'Malley M.A."/>
            <person name="Stajich J.E."/>
            <person name="Spatafora J.W."/>
            <person name="Visel A."/>
            <person name="Grigoriev I.V."/>
        </authorList>
    </citation>
    <scope>NUCLEOTIDE SEQUENCE [LARGE SCALE GENOMIC DNA]</scope>
    <source>
        <strain evidence="9 10">CBS 931.73</strain>
    </source>
</reference>
<dbReference type="GO" id="GO:0005737">
    <property type="term" value="C:cytoplasm"/>
    <property type="evidence" value="ECO:0007669"/>
    <property type="project" value="UniProtKB-SubCell"/>
</dbReference>
<dbReference type="Pfam" id="PF20936">
    <property type="entry name" value="GCIP_C"/>
    <property type="match status" value="1"/>
</dbReference>
<dbReference type="InParanoid" id="A0A1Y1Y748"/>
<evidence type="ECO:0000313" key="10">
    <source>
        <dbReference type="Proteomes" id="UP000193498"/>
    </source>
</evidence>
<dbReference type="Proteomes" id="UP000193498">
    <property type="component" value="Unassembled WGS sequence"/>
</dbReference>
<dbReference type="PANTHER" id="PTHR15492">
    <property type="entry name" value="CYCLIN D1-BINDING PROTEIN 1"/>
    <property type="match status" value="1"/>
</dbReference>
<evidence type="ECO:0000256" key="1">
    <source>
        <dbReference type="ARBA" id="ARBA00004123"/>
    </source>
</evidence>
<evidence type="ECO:0000313" key="9">
    <source>
        <dbReference type="EMBL" id="ORX93840.1"/>
    </source>
</evidence>
<organism evidence="9 10">
    <name type="scientific">Basidiobolus meristosporus CBS 931.73</name>
    <dbReference type="NCBI Taxonomy" id="1314790"/>
    <lineage>
        <taxon>Eukaryota</taxon>
        <taxon>Fungi</taxon>
        <taxon>Fungi incertae sedis</taxon>
        <taxon>Zoopagomycota</taxon>
        <taxon>Entomophthoromycotina</taxon>
        <taxon>Basidiobolomycetes</taxon>
        <taxon>Basidiobolales</taxon>
        <taxon>Basidiobolaceae</taxon>
        <taxon>Basidiobolus</taxon>
    </lineage>
</organism>
<evidence type="ECO:0000259" key="8">
    <source>
        <dbReference type="Pfam" id="PF20936"/>
    </source>
</evidence>
<evidence type="ECO:0000256" key="4">
    <source>
        <dbReference type="ARBA" id="ARBA00022490"/>
    </source>
</evidence>
<keyword evidence="4" id="KW-0963">Cytoplasm</keyword>
<feature type="domain" description="Cyclin-D1-binding protein 1-like C-terminal" evidence="8">
    <location>
        <begin position="223"/>
        <end position="324"/>
    </location>
</feature>
<dbReference type="PANTHER" id="PTHR15492:SF1">
    <property type="entry name" value="CYCLIN-D1-BINDING PROTEIN 1"/>
    <property type="match status" value="1"/>
</dbReference>
<keyword evidence="10" id="KW-1185">Reference proteome</keyword>